<dbReference type="EMBL" id="BGZK01000408">
    <property type="protein sequence ID" value="GBP41940.1"/>
    <property type="molecule type" value="Genomic_DNA"/>
</dbReference>
<name>A0A4C1VTW1_EUMVA</name>
<keyword evidence="2" id="KW-1185">Reference proteome</keyword>
<evidence type="ECO:0000313" key="2">
    <source>
        <dbReference type="Proteomes" id="UP000299102"/>
    </source>
</evidence>
<accession>A0A4C1VTW1</accession>
<evidence type="ECO:0000313" key="1">
    <source>
        <dbReference type="EMBL" id="GBP41940.1"/>
    </source>
</evidence>
<proteinExistence type="predicted"/>
<dbReference type="AlphaFoldDB" id="A0A4C1VTW1"/>
<dbReference type="Proteomes" id="UP000299102">
    <property type="component" value="Unassembled WGS sequence"/>
</dbReference>
<reference evidence="1 2" key="1">
    <citation type="journal article" date="2019" name="Commun. Biol.">
        <title>The bagworm genome reveals a unique fibroin gene that provides high tensile strength.</title>
        <authorList>
            <person name="Kono N."/>
            <person name="Nakamura H."/>
            <person name="Ohtoshi R."/>
            <person name="Tomita M."/>
            <person name="Numata K."/>
            <person name="Arakawa K."/>
        </authorList>
    </citation>
    <scope>NUCLEOTIDE SEQUENCE [LARGE SCALE GENOMIC DNA]</scope>
</reference>
<dbReference type="OrthoDB" id="413361at2759"/>
<protein>
    <submittedName>
        <fullName evidence="1">Uncharacterized protein</fullName>
    </submittedName>
</protein>
<sequence>MFTDKGCHIHNRNGELVATVSLMNGVYKLNSQEKLIVAVTTSSSAWCRRLKHKLKITKAAEGMDFDKKVEMCKSFTRPAAADRSRPGGTIGSSVTVSSDAYVEMTPSGPSIEHVTRRRHSHCRPAALGVAIEVVRPVARLVA</sequence>
<organism evidence="1 2">
    <name type="scientific">Eumeta variegata</name>
    <name type="common">Bagworm moth</name>
    <name type="synonym">Eumeta japonica</name>
    <dbReference type="NCBI Taxonomy" id="151549"/>
    <lineage>
        <taxon>Eukaryota</taxon>
        <taxon>Metazoa</taxon>
        <taxon>Ecdysozoa</taxon>
        <taxon>Arthropoda</taxon>
        <taxon>Hexapoda</taxon>
        <taxon>Insecta</taxon>
        <taxon>Pterygota</taxon>
        <taxon>Neoptera</taxon>
        <taxon>Endopterygota</taxon>
        <taxon>Lepidoptera</taxon>
        <taxon>Glossata</taxon>
        <taxon>Ditrysia</taxon>
        <taxon>Tineoidea</taxon>
        <taxon>Psychidae</taxon>
        <taxon>Oiketicinae</taxon>
        <taxon>Eumeta</taxon>
    </lineage>
</organism>
<gene>
    <name evidence="1" type="ORF">EVAR_31703_1</name>
</gene>
<comment type="caution">
    <text evidence="1">The sequence shown here is derived from an EMBL/GenBank/DDBJ whole genome shotgun (WGS) entry which is preliminary data.</text>
</comment>